<organism evidence="12 13">
    <name type="scientific">Chroococcidiopsis cubana SAG 39.79</name>
    <dbReference type="NCBI Taxonomy" id="388085"/>
    <lineage>
        <taxon>Bacteria</taxon>
        <taxon>Bacillati</taxon>
        <taxon>Cyanobacteriota</taxon>
        <taxon>Cyanophyceae</taxon>
        <taxon>Chroococcidiopsidales</taxon>
        <taxon>Chroococcidiopsidaceae</taxon>
        <taxon>Chroococcidiopsis</taxon>
    </lineage>
</organism>
<proteinExistence type="inferred from homology"/>
<feature type="active site" description="Nucleophile" evidence="8">
    <location>
        <position position="294"/>
    </location>
</feature>
<reference evidence="12 13" key="1">
    <citation type="journal article" date="2019" name="Genome Biol. Evol.">
        <title>Day and night: Metabolic profiles and evolutionary relationships of six axenic non-marine cyanobacteria.</title>
        <authorList>
            <person name="Will S.E."/>
            <person name="Henke P."/>
            <person name="Boedeker C."/>
            <person name="Huang S."/>
            <person name="Brinkmann H."/>
            <person name="Rohde M."/>
            <person name="Jarek M."/>
            <person name="Friedl T."/>
            <person name="Seufert S."/>
            <person name="Schumacher M."/>
            <person name="Overmann J."/>
            <person name="Neumann-Schaal M."/>
            <person name="Petersen J."/>
        </authorList>
    </citation>
    <scope>NUCLEOTIDE SEQUENCE [LARGE SCALE GENOMIC DNA]</scope>
    <source>
        <strain evidence="12 13">SAG 39.79</strain>
    </source>
</reference>
<evidence type="ECO:0000256" key="9">
    <source>
        <dbReference type="PIRSR" id="PIRSR500134-2"/>
    </source>
</evidence>
<feature type="binding site" evidence="9">
    <location>
        <position position="238"/>
    </location>
    <ligand>
        <name>substrate</name>
    </ligand>
</feature>
<evidence type="ECO:0000256" key="7">
    <source>
        <dbReference type="PIRNR" id="PIRNR000124"/>
    </source>
</evidence>
<feature type="binding site" evidence="9">
    <location>
        <position position="291"/>
    </location>
    <ligand>
        <name>substrate</name>
    </ligand>
</feature>
<evidence type="ECO:0000256" key="8">
    <source>
        <dbReference type="PIRSR" id="PIRSR500134-1"/>
    </source>
</evidence>
<feature type="binding site" evidence="10">
    <location>
        <position position="122"/>
    </location>
    <ligand>
        <name>NAD(+)</name>
        <dbReference type="ChEBI" id="CHEBI:57540"/>
    </ligand>
</feature>
<dbReference type="SUPFAM" id="SSF48179">
    <property type="entry name" value="6-phosphogluconate dehydrogenase C-terminal domain-like"/>
    <property type="match status" value="1"/>
</dbReference>
<evidence type="ECO:0000256" key="6">
    <source>
        <dbReference type="ARBA" id="ARBA00047473"/>
    </source>
</evidence>
<evidence type="ECO:0000256" key="2">
    <source>
        <dbReference type="ARBA" id="ARBA00006601"/>
    </source>
</evidence>
<accession>A0AB37UBE0</accession>
<dbReference type="InterPro" id="IPR036220">
    <property type="entry name" value="UDP-Glc/GDP-Man_DH_C_sf"/>
</dbReference>
<keyword evidence="13" id="KW-1185">Reference proteome</keyword>
<dbReference type="AlphaFoldDB" id="A0AB37UBE0"/>
<feature type="binding site" evidence="10">
    <location>
        <position position="35"/>
    </location>
    <ligand>
        <name>NAD(+)</name>
        <dbReference type="ChEBI" id="CHEBI:57540"/>
    </ligand>
</feature>
<comment type="pathway">
    <text evidence="1">Nucleotide-sugar biosynthesis; UDP-alpha-D-glucuronate biosynthesis; UDP-alpha-D-glucuronate from UDP-alpha-D-glucose: step 1/1.</text>
</comment>
<dbReference type="InterPro" id="IPR014026">
    <property type="entry name" value="UDP-Glc/GDP-Man_DH_dimer"/>
</dbReference>
<comment type="catalytic activity">
    <reaction evidence="6 7">
        <text>UDP-alpha-D-glucose + 2 NAD(+) + H2O = UDP-alpha-D-glucuronate + 2 NADH + 3 H(+)</text>
        <dbReference type="Rhea" id="RHEA:23596"/>
        <dbReference type="ChEBI" id="CHEBI:15377"/>
        <dbReference type="ChEBI" id="CHEBI:15378"/>
        <dbReference type="ChEBI" id="CHEBI:57540"/>
        <dbReference type="ChEBI" id="CHEBI:57945"/>
        <dbReference type="ChEBI" id="CHEBI:58052"/>
        <dbReference type="ChEBI" id="CHEBI:58885"/>
        <dbReference type="EC" id="1.1.1.22"/>
    </reaction>
</comment>
<dbReference type="SUPFAM" id="SSF51735">
    <property type="entry name" value="NAD(P)-binding Rossmann-fold domains"/>
    <property type="match status" value="1"/>
</dbReference>
<dbReference type="GO" id="GO:0051287">
    <property type="term" value="F:NAD binding"/>
    <property type="evidence" value="ECO:0007669"/>
    <property type="project" value="InterPro"/>
</dbReference>
<dbReference type="NCBIfam" id="TIGR03026">
    <property type="entry name" value="NDP-sugDHase"/>
    <property type="match status" value="1"/>
</dbReference>
<dbReference type="SMART" id="SM00984">
    <property type="entry name" value="UDPG_MGDP_dh_C"/>
    <property type="match status" value="1"/>
</dbReference>
<dbReference type="PANTHER" id="PTHR43750">
    <property type="entry name" value="UDP-GLUCOSE 6-DEHYDROGENASE TUAD"/>
    <property type="match status" value="1"/>
</dbReference>
<dbReference type="GO" id="GO:0003979">
    <property type="term" value="F:UDP-glucose 6-dehydrogenase activity"/>
    <property type="evidence" value="ECO:0007669"/>
    <property type="project" value="UniProtKB-EC"/>
</dbReference>
<dbReference type="InterPro" id="IPR028357">
    <property type="entry name" value="UDPglc_DH_bac"/>
</dbReference>
<evidence type="ECO:0000256" key="3">
    <source>
        <dbReference type="ARBA" id="ARBA00012954"/>
    </source>
</evidence>
<dbReference type="Pfam" id="PF00984">
    <property type="entry name" value="UDPG_MGDP_dh"/>
    <property type="match status" value="1"/>
</dbReference>
<dbReference type="Proteomes" id="UP000282574">
    <property type="component" value="Unassembled WGS sequence"/>
</dbReference>
<dbReference type="EMBL" id="RSCK01000089">
    <property type="protein sequence ID" value="RUT04176.1"/>
    <property type="molecule type" value="Genomic_DNA"/>
</dbReference>
<feature type="binding site" evidence="9">
    <location>
        <begin position="174"/>
        <end position="177"/>
    </location>
    <ligand>
        <name>substrate</name>
    </ligand>
</feature>
<dbReference type="PIRSF" id="PIRSF500134">
    <property type="entry name" value="UDPglc_DH_bac"/>
    <property type="match status" value="1"/>
</dbReference>
<dbReference type="InterPro" id="IPR017476">
    <property type="entry name" value="UDP-Glc/GDP-Man"/>
</dbReference>
<dbReference type="EC" id="1.1.1.22" evidence="3 7"/>
<dbReference type="InterPro" id="IPR036291">
    <property type="entry name" value="NAD(P)-bd_dom_sf"/>
</dbReference>
<feature type="binding site" evidence="10">
    <location>
        <position position="297"/>
    </location>
    <ligand>
        <name>NAD(+)</name>
        <dbReference type="ChEBI" id="CHEBI:57540"/>
    </ligand>
</feature>
<dbReference type="Gene3D" id="3.40.50.720">
    <property type="entry name" value="NAD(P)-binding Rossmann-like Domain"/>
    <property type="match status" value="2"/>
</dbReference>
<feature type="binding site" evidence="10">
    <location>
        <position position="86"/>
    </location>
    <ligand>
        <name>NAD(+)</name>
        <dbReference type="ChEBI" id="CHEBI:57540"/>
    </ligand>
</feature>
<dbReference type="InterPro" id="IPR014027">
    <property type="entry name" value="UDP-Glc/GDP-Man_DH_C"/>
</dbReference>
<feature type="binding site" evidence="9">
    <location>
        <begin position="283"/>
        <end position="287"/>
    </location>
    <ligand>
        <name>substrate</name>
    </ligand>
</feature>
<sequence>MRVCVIGTEYVGLVTGACLAHIGHHVICVENNEEKVKLLQAGQSPIFEPGLSKIMLAAIQAGRIEFTTNLGIGVTHGEIVFIAVGTPRLPTGETDTRYVEAVAESVGTYLDGDPKVIAIKSTVPIGFSDRLRTIVLDSVTERQQVLVGTSNIRSMTLHLEVVEATFNVVSNPGFLQEGSAVHDTFNPDRIVLGGSNPKALAMMRELYAPIIDRRYATDPTLPPVPVLVTDLISAETIKHTTNAFLATKIGFINEIANICDRVGADITQVAKGIGLDSRIGDKFLQAGIGWGGSCLPKDISALIYTAEDYGCEAELLKAVVSVNHRQRLVAIEKLQQVLTILQGKTIGLLGLSFKPNTDNMYDAPALHLIEQLNQLEAKVKAYDPIVSQSGICHGLSGVLVETNPEQLADGCDALILVTDWKQFQQLDYRKLAILMATPIMIDGRNFLSREELQRAGFYYLGIGC</sequence>
<dbReference type="RefSeq" id="WP_106166913.1">
    <property type="nucleotide sequence ID" value="NZ_JAVKZF010000001.1"/>
</dbReference>
<feature type="binding site" evidence="10">
    <location>
        <position position="177"/>
    </location>
    <ligand>
        <name>NAD(+)</name>
        <dbReference type="ChEBI" id="CHEBI:57540"/>
    </ligand>
</feature>
<evidence type="ECO:0000256" key="5">
    <source>
        <dbReference type="ARBA" id="ARBA00023027"/>
    </source>
</evidence>
<dbReference type="InterPro" id="IPR001732">
    <property type="entry name" value="UDP-Glc/GDP-Man_DH_N"/>
</dbReference>
<dbReference type="InterPro" id="IPR008927">
    <property type="entry name" value="6-PGluconate_DH-like_C_sf"/>
</dbReference>
<dbReference type="PIRSF" id="PIRSF000124">
    <property type="entry name" value="UDPglc_GDPman_dh"/>
    <property type="match status" value="1"/>
</dbReference>
<feature type="domain" description="UDP-glucose/GDP-mannose dehydrogenase C-terminal" evidence="11">
    <location>
        <begin position="347"/>
        <end position="449"/>
    </location>
</feature>
<keyword evidence="5 7" id="KW-0520">NAD</keyword>
<name>A0AB37UBE0_9CYAN</name>
<dbReference type="PANTHER" id="PTHR43750:SF3">
    <property type="entry name" value="UDP-GLUCOSE 6-DEHYDROGENASE TUAD"/>
    <property type="match status" value="1"/>
</dbReference>
<dbReference type="GO" id="GO:0000271">
    <property type="term" value="P:polysaccharide biosynthetic process"/>
    <property type="evidence" value="ECO:0007669"/>
    <property type="project" value="InterPro"/>
</dbReference>
<dbReference type="Pfam" id="PF03720">
    <property type="entry name" value="UDPG_MGDP_dh_C"/>
    <property type="match status" value="1"/>
</dbReference>
<keyword evidence="4 7" id="KW-0560">Oxidoreductase</keyword>
<evidence type="ECO:0000256" key="1">
    <source>
        <dbReference type="ARBA" id="ARBA00004701"/>
    </source>
</evidence>
<evidence type="ECO:0000313" key="12">
    <source>
        <dbReference type="EMBL" id="RUT04176.1"/>
    </source>
</evidence>
<dbReference type="SUPFAM" id="SSF52413">
    <property type="entry name" value="UDP-glucose/GDP-mannose dehydrogenase C-terminal domain"/>
    <property type="match status" value="1"/>
</dbReference>
<gene>
    <name evidence="12" type="ORF">DSM107010_58520</name>
</gene>
<dbReference type="Gene3D" id="1.20.5.100">
    <property type="entry name" value="Cytochrome c1, transmembrane anchor, C-terminal"/>
    <property type="match status" value="1"/>
</dbReference>
<evidence type="ECO:0000313" key="13">
    <source>
        <dbReference type="Proteomes" id="UP000282574"/>
    </source>
</evidence>
<comment type="similarity">
    <text evidence="2 7">Belongs to the UDP-glucose/GDP-mannose dehydrogenase family.</text>
</comment>
<evidence type="ECO:0000256" key="10">
    <source>
        <dbReference type="PIRSR" id="PIRSR500134-3"/>
    </source>
</evidence>
<evidence type="ECO:0000256" key="4">
    <source>
        <dbReference type="ARBA" id="ARBA00023002"/>
    </source>
</evidence>
<feature type="binding site" evidence="9">
    <location>
        <position position="354"/>
    </location>
    <ligand>
        <name>substrate</name>
    </ligand>
</feature>
<comment type="caution">
    <text evidence="12">The sequence shown here is derived from an EMBL/GenBank/DDBJ whole genome shotgun (WGS) entry which is preliminary data.</text>
</comment>
<dbReference type="Pfam" id="PF03721">
    <property type="entry name" value="UDPG_MGDP_dh_N"/>
    <property type="match status" value="1"/>
</dbReference>
<evidence type="ECO:0000259" key="11">
    <source>
        <dbReference type="SMART" id="SM00984"/>
    </source>
</evidence>
<protein>
    <recommendedName>
        <fullName evidence="3 7">UDP-glucose 6-dehydrogenase</fullName>
        <ecNumber evidence="3 7">1.1.1.22</ecNumber>
    </recommendedName>
</protein>